<feature type="binding site" evidence="4">
    <location>
        <begin position="67"/>
        <end position="71"/>
    </location>
    <ligand>
        <name>D-ribulose 5-phosphate</name>
        <dbReference type="ChEBI" id="CHEBI:58121"/>
    </ligand>
</feature>
<dbReference type="NCBIfam" id="TIGR00689">
    <property type="entry name" value="rpiB_lacA_lacB"/>
    <property type="match status" value="1"/>
</dbReference>
<dbReference type="Gene3D" id="3.40.1400.10">
    <property type="entry name" value="Sugar-phosphate isomerase, RpiB/LacA/LacB"/>
    <property type="match status" value="1"/>
</dbReference>
<dbReference type="STRING" id="1203610.HMPREF1536_03507"/>
<gene>
    <name evidence="5" type="ORF">HMPREF1536_03507</name>
</gene>
<feature type="binding site" evidence="4">
    <location>
        <position position="137"/>
    </location>
    <ligand>
        <name>D-ribulose 5-phosphate</name>
        <dbReference type="ChEBI" id="CHEBI:58121"/>
    </ligand>
</feature>
<dbReference type="EMBL" id="AQHW01000017">
    <property type="protein sequence ID" value="KKB53926.1"/>
    <property type="molecule type" value="Genomic_DNA"/>
</dbReference>
<evidence type="ECO:0000313" key="5">
    <source>
        <dbReference type="EMBL" id="KKB53926.1"/>
    </source>
</evidence>
<dbReference type="InterPro" id="IPR036569">
    <property type="entry name" value="RpiB_LacA_LacB_sf"/>
</dbReference>
<feature type="binding site" evidence="4">
    <location>
        <begin position="9"/>
        <end position="10"/>
    </location>
    <ligand>
        <name>D-ribulose 5-phosphate</name>
        <dbReference type="ChEBI" id="CHEBI:58121"/>
    </ligand>
</feature>
<dbReference type="GO" id="GO:0019316">
    <property type="term" value="P:D-allose catabolic process"/>
    <property type="evidence" value="ECO:0007669"/>
    <property type="project" value="TreeGrafter"/>
</dbReference>
<dbReference type="GO" id="GO:0004751">
    <property type="term" value="F:ribose-5-phosphate isomerase activity"/>
    <property type="evidence" value="ECO:0007669"/>
    <property type="project" value="TreeGrafter"/>
</dbReference>
<dbReference type="InterPro" id="IPR003500">
    <property type="entry name" value="RpiB_LacA_LacB"/>
</dbReference>
<comment type="similarity">
    <text evidence="1">Belongs to the LacAB/RpiB family.</text>
</comment>
<keyword evidence="2 5" id="KW-0413">Isomerase</keyword>
<dbReference type="RefSeq" id="WP_028726839.1">
    <property type="nucleotide sequence ID" value="NZ_AUAE01000010.1"/>
</dbReference>
<name>A0A0F5J7Q8_9BACT</name>
<keyword evidence="6" id="KW-1185">Reference proteome</keyword>
<organism evidence="5 6">
    <name type="scientific">Parabacteroides gordonii MS-1 = DSM 23371</name>
    <dbReference type="NCBI Taxonomy" id="1203610"/>
    <lineage>
        <taxon>Bacteria</taxon>
        <taxon>Pseudomonadati</taxon>
        <taxon>Bacteroidota</taxon>
        <taxon>Bacteroidia</taxon>
        <taxon>Bacteroidales</taxon>
        <taxon>Tannerellaceae</taxon>
        <taxon>Parabacteroides</taxon>
    </lineage>
</organism>
<comment type="caution">
    <text evidence="5">The sequence shown here is derived from an EMBL/GenBank/DDBJ whole genome shotgun (WGS) entry which is preliminary data.</text>
</comment>
<proteinExistence type="inferred from homology"/>
<dbReference type="PIRSF" id="PIRSF005384">
    <property type="entry name" value="RpiB_LacA_B"/>
    <property type="match status" value="1"/>
</dbReference>
<feature type="binding site" evidence="4">
    <location>
        <position position="110"/>
    </location>
    <ligand>
        <name>D-ribulose 5-phosphate</name>
        <dbReference type="ChEBI" id="CHEBI:58121"/>
    </ligand>
</feature>
<dbReference type="PANTHER" id="PTHR30345">
    <property type="entry name" value="RIBOSE-5-PHOSPHATE ISOMERASE B"/>
    <property type="match status" value="1"/>
</dbReference>
<evidence type="ECO:0000256" key="2">
    <source>
        <dbReference type="ARBA" id="ARBA00023235"/>
    </source>
</evidence>
<feature type="active site" description="Proton acceptor" evidence="3">
    <location>
        <position position="66"/>
    </location>
</feature>
<feature type="active site" description="Proton donor" evidence="3">
    <location>
        <position position="99"/>
    </location>
</feature>
<dbReference type="NCBIfam" id="NF004051">
    <property type="entry name" value="PRK05571.1"/>
    <property type="match status" value="1"/>
</dbReference>
<dbReference type="GO" id="GO:0009052">
    <property type="term" value="P:pentose-phosphate shunt, non-oxidative branch"/>
    <property type="evidence" value="ECO:0007669"/>
    <property type="project" value="TreeGrafter"/>
</dbReference>
<dbReference type="Proteomes" id="UP000033035">
    <property type="component" value="Unassembled WGS sequence"/>
</dbReference>
<protein>
    <submittedName>
        <fullName evidence="5">RpiB/LacA/LacB family sugar-phosphate isomerase</fullName>
    </submittedName>
</protein>
<dbReference type="NCBIfam" id="TIGR01120">
    <property type="entry name" value="rpiB"/>
    <property type="match status" value="1"/>
</dbReference>
<feature type="binding site" evidence="4">
    <location>
        <position position="100"/>
    </location>
    <ligand>
        <name>D-ribulose 5-phosphate</name>
        <dbReference type="ChEBI" id="CHEBI:58121"/>
    </ligand>
</feature>
<evidence type="ECO:0000256" key="1">
    <source>
        <dbReference type="ARBA" id="ARBA00008754"/>
    </source>
</evidence>
<accession>A0A0F5J7Q8</accession>
<dbReference type="PANTHER" id="PTHR30345:SF0">
    <property type="entry name" value="DNA DAMAGE-REPAIR_TOLERATION PROTEIN DRT102"/>
    <property type="match status" value="1"/>
</dbReference>
<dbReference type="SUPFAM" id="SSF89623">
    <property type="entry name" value="Ribose/Galactose isomerase RpiB/AlsB"/>
    <property type="match status" value="1"/>
</dbReference>
<evidence type="ECO:0000256" key="4">
    <source>
        <dbReference type="PIRSR" id="PIRSR005384-2"/>
    </source>
</evidence>
<reference evidence="5 6" key="1">
    <citation type="submission" date="2013-04" db="EMBL/GenBank/DDBJ databases">
        <title>The Genome Sequence of Parabacteroides gordonii DSM 23371.</title>
        <authorList>
            <consortium name="The Broad Institute Genomics Platform"/>
            <person name="Earl A."/>
            <person name="Ward D."/>
            <person name="Feldgarden M."/>
            <person name="Gevers D."/>
            <person name="Martens E."/>
            <person name="Sakamoto M."/>
            <person name="Benno Y."/>
            <person name="Suzuki N."/>
            <person name="Matsunaga N."/>
            <person name="Koshihara K."/>
            <person name="Seki M."/>
            <person name="Komiya H."/>
            <person name="Walker B."/>
            <person name="Young S."/>
            <person name="Zeng Q."/>
            <person name="Gargeya S."/>
            <person name="Fitzgerald M."/>
            <person name="Haas B."/>
            <person name="Abouelleil A."/>
            <person name="Allen A.W."/>
            <person name="Alvarado L."/>
            <person name="Arachchi H.M."/>
            <person name="Berlin A.M."/>
            <person name="Chapman S.B."/>
            <person name="Gainer-Dewar J."/>
            <person name="Goldberg J."/>
            <person name="Griggs A."/>
            <person name="Gujja S."/>
            <person name="Hansen M."/>
            <person name="Howarth C."/>
            <person name="Imamovic A."/>
            <person name="Ireland A."/>
            <person name="Larimer J."/>
            <person name="McCowan C."/>
            <person name="Murphy C."/>
            <person name="Pearson M."/>
            <person name="Poon T.W."/>
            <person name="Priest M."/>
            <person name="Roberts A."/>
            <person name="Saif S."/>
            <person name="Shea T."/>
            <person name="Sisk P."/>
            <person name="Sykes S."/>
            <person name="Wortman J."/>
            <person name="Nusbaum C."/>
            <person name="Birren B."/>
        </authorList>
    </citation>
    <scope>NUCLEOTIDE SEQUENCE [LARGE SCALE GENOMIC DNA]</scope>
    <source>
        <strain evidence="5 6">MS-1</strain>
    </source>
</reference>
<dbReference type="HOGENOM" id="CLU_091396_4_1_10"/>
<feature type="binding site" evidence="4">
    <location>
        <position position="133"/>
    </location>
    <ligand>
        <name>D-ribulose 5-phosphate</name>
        <dbReference type="ChEBI" id="CHEBI:58121"/>
    </ligand>
</feature>
<dbReference type="Pfam" id="PF02502">
    <property type="entry name" value="LacAB_rpiB"/>
    <property type="match status" value="1"/>
</dbReference>
<dbReference type="AlphaFoldDB" id="A0A0F5J7Q8"/>
<sequence length="143" mass="15708">MKTLGLCCDHAGYELKEYVKQILDSKGLAYKDFGTCSTESCDYPDFAHPLAHAVEAGEVYPGIAICGSGNGIAMTLNKHQGIRAALCWQEDIAQLARAHNDANILVMPGRFISQEEATRTVEAFLNTPFEGGRHIRRIDKIPL</sequence>
<evidence type="ECO:0000313" key="6">
    <source>
        <dbReference type="Proteomes" id="UP000033035"/>
    </source>
</evidence>
<dbReference type="PATRIC" id="fig|1203610.3.peg.3574"/>
<dbReference type="InterPro" id="IPR004785">
    <property type="entry name" value="RpiB"/>
</dbReference>
<evidence type="ECO:0000256" key="3">
    <source>
        <dbReference type="PIRSR" id="PIRSR005384-1"/>
    </source>
</evidence>